<feature type="region of interest" description="Disordered" evidence="1">
    <location>
        <begin position="241"/>
        <end position="268"/>
    </location>
</feature>
<gene>
    <name evidence="2" type="ORF">Vbra_10866</name>
</gene>
<reference evidence="2 3" key="1">
    <citation type="submission" date="2014-11" db="EMBL/GenBank/DDBJ databases">
        <authorList>
            <person name="Zhu J."/>
            <person name="Qi W."/>
            <person name="Song R."/>
        </authorList>
    </citation>
    <scope>NUCLEOTIDE SEQUENCE [LARGE SCALE GENOMIC DNA]</scope>
</reference>
<feature type="region of interest" description="Disordered" evidence="1">
    <location>
        <begin position="1"/>
        <end position="22"/>
    </location>
</feature>
<feature type="region of interest" description="Disordered" evidence="1">
    <location>
        <begin position="291"/>
        <end position="315"/>
    </location>
</feature>
<organism evidence="2 3">
    <name type="scientific">Vitrella brassicaformis (strain CCMP3155)</name>
    <dbReference type="NCBI Taxonomy" id="1169540"/>
    <lineage>
        <taxon>Eukaryota</taxon>
        <taxon>Sar</taxon>
        <taxon>Alveolata</taxon>
        <taxon>Colpodellida</taxon>
        <taxon>Vitrellaceae</taxon>
        <taxon>Vitrella</taxon>
    </lineage>
</organism>
<dbReference type="InParanoid" id="A0A0G4E8E0"/>
<dbReference type="EMBL" id="CDMY01000013">
    <property type="protein sequence ID" value="CEL91714.1"/>
    <property type="molecule type" value="Genomic_DNA"/>
</dbReference>
<sequence>MEVKQPGNTLRGETMELDAPGDTTAEAAPMSAVVPVAKPLLRSYTTTSMTMHHEMAVHQQMSDGAGKLFRSLSRKGSTATGEAVKKLSCFAFDPLTLRQIELEMAPAVRKKWMVFSVKIIKVVLSTDQYSLYLMEKPTGWVSGSRPTRRKTTGTSSSITSPQKTNSSGAQNPNVAICSTLKSEVYGCTTLTASAADWLANNELTEDDLPSKVKAVKRKAEEQRNEVNVSIAATDEVQYYADSTSSRTSSTAGLPHQPTHTRPSSNSRRQLVGMHTQTTDDLGSAIATQIRRSLSRTSNGEADEGAQSDEPPCNLSIDRERAETPAALKSSLKQLERGLIKRPFLPWVDDPPEFPRMAESSGFKRVFNTSDTSEVKKQAQSAPA</sequence>
<feature type="region of interest" description="Disordered" evidence="1">
    <location>
        <begin position="343"/>
        <end position="383"/>
    </location>
</feature>
<dbReference type="AlphaFoldDB" id="A0A0G4E8E0"/>
<feature type="compositionally biased region" description="Polar residues" evidence="1">
    <location>
        <begin position="257"/>
        <end position="268"/>
    </location>
</feature>
<accession>A0A0G4E8E0</accession>
<feature type="compositionally biased region" description="Polar residues" evidence="1">
    <location>
        <begin position="152"/>
        <end position="172"/>
    </location>
</feature>
<feature type="compositionally biased region" description="Polar residues" evidence="1">
    <location>
        <begin position="366"/>
        <end position="383"/>
    </location>
</feature>
<protein>
    <submittedName>
        <fullName evidence="2">Uncharacterized protein</fullName>
    </submittedName>
</protein>
<name>A0A0G4E8E0_VITBC</name>
<feature type="region of interest" description="Disordered" evidence="1">
    <location>
        <begin position="141"/>
        <end position="172"/>
    </location>
</feature>
<evidence type="ECO:0000256" key="1">
    <source>
        <dbReference type="SAM" id="MobiDB-lite"/>
    </source>
</evidence>
<dbReference type="Proteomes" id="UP000041254">
    <property type="component" value="Unassembled WGS sequence"/>
</dbReference>
<proteinExistence type="predicted"/>
<dbReference type="VEuPathDB" id="CryptoDB:Vbra_10866"/>
<keyword evidence="3" id="KW-1185">Reference proteome</keyword>
<evidence type="ECO:0000313" key="3">
    <source>
        <dbReference type="Proteomes" id="UP000041254"/>
    </source>
</evidence>
<evidence type="ECO:0000313" key="2">
    <source>
        <dbReference type="EMBL" id="CEL91714.1"/>
    </source>
</evidence>